<dbReference type="Proteomes" id="UP000317366">
    <property type="component" value="Unassembled WGS sequence"/>
</dbReference>
<accession>A0A538TLK9</accession>
<evidence type="ECO:0000256" key="1">
    <source>
        <dbReference type="SAM" id="SignalP"/>
    </source>
</evidence>
<proteinExistence type="predicted"/>
<evidence type="ECO:0000313" key="3">
    <source>
        <dbReference type="Proteomes" id="UP000317366"/>
    </source>
</evidence>
<sequence>MRPPSGKTRWHRGRALILVAASAFLAAFSATPRPAFAVYDLLEEIPVENPLYSDIESLALRFGSDGFFVNRRPWTRGEALSFLNDLRRREPAAEGDPSFSRIEREVSADAPGARRPAWVLEEEGRRVEVSPYAEALYQENRTLLPILNRDYRIGAQASARVATRLLFFGDWYAGTSSQGGHGTPNFGTQFALAEGVDFNTWLNRGYVALEGAETPHRIRATLAHSWVRWGPGATGTLGVSDAAPALDRLGFDIGILRDVEISWFVASLDPVEQSYDAAHRLSIRLGDRLELGVTEEARFDGTDQIFYYFIPAFPYTFIEKRVDAFTAGVDSTNKFIKNNVMASADFSLKMGRGLRWYGELLVDDYSISSTFKPKQIGWQTGVHGARALDGRRIVSARAEYTRIYNFVYTVWHGHDFVFAGRPLGYVLGPDAEQTWGEVRLDWNVPWTATIQVARVQKGEGAIGQPWIPSSGKVDNVPLSGIVERTWNGSAGVAFRPEAGLSLEGRIGYADVKNAGHVVGVDRGHLTGSIELRARW</sequence>
<feature type="chain" id="PRO_5022071500" evidence="1">
    <location>
        <begin position="38"/>
        <end position="535"/>
    </location>
</feature>
<dbReference type="Gene3D" id="2.40.160.130">
    <property type="entry name" value="Capsule assembly protein Wzi"/>
    <property type="match status" value="1"/>
</dbReference>
<dbReference type="InterPro" id="IPR038636">
    <property type="entry name" value="Wzi_sf"/>
</dbReference>
<gene>
    <name evidence="2" type="ORF">E6K77_03795</name>
</gene>
<name>A0A538TLK9_UNCEI</name>
<dbReference type="InterPro" id="IPR026950">
    <property type="entry name" value="Caps_assemb_Wzi"/>
</dbReference>
<dbReference type="EMBL" id="VBOX01000035">
    <property type="protein sequence ID" value="TMQ64507.1"/>
    <property type="molecule type" value="Genomic_DNA"/>
</dbReference>
<feature type="signal peptide" evidence="1">
    <location>
        <begin position="1"/>
        <end position="37"/>
    </location>
</feature>
<dbReference type="AlphaFoldDB" id="A0A538TLK9"/>
<organism evidence="2 3">
    <name type="scientific">Eiseniibacteriota bacterium</name>
    <dbReference type="NCBI Taxonomy" id="2212470"/>
    <lineage>
        <taxon>Bacteria</taxon>
        <taxon>Candidatus Eiseniibacteriota</taxon>
    </lineage>
</organism>
<reference evidence="2 3" key="1">
    <citation type="journal article" date="2019" name="Nat. Microbiol.">
        <title>Mediterranean grassland soil C-N compound turnover is dependent on rainfall and depth, and is mediated by genomically divergent microorganisms.</title>
        <authorList>
            <person name="Diamond S."/>
            <person name="Andeer P.F."/>
            <person name="Li Z."/>
            <person name="Crits-Christoph A."/>
            <person name="Burstein D."/>
            <person name="Anantharaman K."/>
            <person name="Lane K.R."/>
            <person name="Thomas B.C."/>
            <person name="Pan C."/>
            <person name="Northen T.R."/>
            <person name="Banfield J.F."/>
        </authorList>
    </citation>
    <scope>NUCLEOTIDE SEQUENCE [LARGE SCALE GENOMIC DNA]</scope>
    <source>
        <strain evidence="2">WS_7</strain>
    </source>
</reference>
<comment type="caution">
    <text evidence="2">The sequence shown here is derived from an EMBL/GenBank/DDBJ whole genome shotgun (WGS) entry which is preliminary data.</text>
</comment>
<evidence type="ECO:0000313" key="2">
    <source>
        <dbReference type="EMBL" id="TMQ64507.1"/>
    </source>
</evidence>
<dbReference type="Pfam" id="PF14052">
    <property type="entry name" value="Caps_assemb_Wzi"/>
    <property type="match status" value="1"/>
</dbReference>
<keyword evidence="1" id="KW-0732">Signal</keyword>
<protein>
    <submittedName>
        <fullName evidence="2">Capsule assembly Wzi family protein</fullName>
    </submittedName>
</protein>